<feature type="domain" description="Endoribonuclease YicC-like C-terminal" evidence="7">
    <location>
        <begin position="179"/>
        <end position="289"/>
    </location>
</feature>
<comment type="similarity">
    <text evidence="5">Belongs to the YicC/YloC family.</text>
</comment>
<evidence type="ECO:0000256" key="4">
    <source>
        <dbReference type="ARBA" id="ARBA00022801"/>
    </source>
</evidence>
<dbReference type="PANTHER" id="PTHR30636:SF3">
    <property type="entry name" value="UPF0701 PROTEIN YICC"/>
    <property type="match status" value="1"/>
</dbReference>
<evidence type="ECO:0000256" key="1">
    <source>
        <dbReference type="ARBA" id="ARBA00001968"/>
    </source>
</evidence>
<keyword evidence="4" id="KW-0378">Hydrolase</keyword>
<evidence type="ECO:0000256" key="2">
    <source>
        <dbReference type="ARBA" id="ARBA00022722"/>
    </source>
</evidence>
<name>A0AAN0RJ07_9RHOB</name>
<sequence length="289" mass="31446">MTGMAAMSGASGPYDWSMELRAVNNKGLDIGTRVPEWLVGFDQAARKAISSQVARGSLQFSLKISHVAGQGQRQIDPDKLEHILTNAAVLAEHAAQKGLSVAPLSLSDIVAQNGFLDVDADTEAQQAVITVLTKDLPRLIAQFQASRKAEGAALHRILAENLKQMEALITQALATLKTRADGFEENFRAALARLIQDIDPERLAQEMAILAVKSDVTEEIDRLQAHIAAAQTLLTSDEPSGRKFDFLMQEFNREANTLCSKSGSKALTAIGLEMKVLIDQMREQVQNVE</sequence>
<keyword evidence="3" id="KW-0255">Endonuclease</keyword>
<dbReference type="Pfam" id="PF03755">
    <property type="entry name" value="YicC-like_N"/>
    <property type="match status" value="1"/>
</dbReference>
<evidence type="ECO:0000259" key="6">
    <source>
        <dbReference type="Pfam" id="PF03755"/>
    </source>
</evidence>
<evidence type="ECO:0008006" key="10">
    <source>
        <dbReference type="Google" id="ProtNLM"/>
    </source>
</evidence>
<evidence type="ECO:0000256" key="3">
    <source>
        <dbReference type="ARBA" id="ARBA00022759"/>
    </source>
</evidence>
<protein>
    <recommendedName>
        <fullName evidence="10">YicC family protein</fullName>
    </recommendedName>
</protein>
<organism evidence="8 9">
    <name type="scientific">Planktomarina temperata RCA23</name>
    <dbReference type="NCBI Taxonomy" id="666509"/>
    <lineage>
        <taxon>Bacteria</taxon>
        <taxon>Pseudomonadati</taxon>
        <taxon>Pseudomonadota</taxon>
        <taxon>Alphaproteobacteria</taxon>
        <taxon>Rhodobacterales</taxon>
        <taxon>Paracoccaceae</taxon>
        <taxon>Planktomarina</taxon>
    </lineage>
</organism>
<dbReference type="GO" id="GO:0016787">
    <property type="term" value="F:hydrolase activity"/>
    <property type="evidence" value="ECO:0007669"/>
    <property type="project" value="UniProtKB-KW"/>
</dbReference>
<evidence type="ECO:0000256" key="5">
    <source>
        <dbReference type="ARBA" id="ARBA00035648"/>
    </source>
</evidence>
<keyword evidence="9" id="KW-1185">Reference proteome</keyword>
<dbReference type="EMBL" id="CP003984">
    <property type="protein sequence ID" value="AII87141.1"/>
    <property type="molecule type" value="Genomic_DNA"/>
</dbReference>
<dbReference type="Pfam" id="PF08340">
    <property type="entry name" value="YicC-like_C"/>
    <property type="match status" value="1"/>
</dbReference>
<dbReference type="Proteomes" id="UP000028680">
    <property type="component" value="Chromosome"/>
</dbReference>
<feature type="domain" description="Endoribonuclease YicC-like N-terminal" evidence="6">
    <location>
        <begin position="1"/>
        <end position="155"/>
    </location>
</feature>
<evidence type="ECO:0000313" key="8">
    <source>
        <dbReference type="EMBL" id="AII87141.1"/>
    </source>
</evidence>
<reference evidence="8 9" key="1">
    <citation type="journal article" date="2014" name="ISME J.">
        <title>Adaptation of an abundant Roseobacter RCA organism to pelagic systems revealed by genomic and transcriptomic analyses.</title>
        <authorList>
            <person name="Voget S."/>
            <person name="Wemheuer B."/>
            <person name="Brinkhoff T."/>
            <person name="Vollmers J."/>
            <person name="Dietrich S."/>
            <person name="Giebel H.A."/>
            <person name="Beardsley C."/>
            <person name="Sardemann C."/>
            <person name="Bakenhus I."/>
            <person name="Billerbeck S."/>
            <person name="Daniel R."/>
            <person name="Simon M."/>
        </authorList>
    </citation>
    <scope>NUCLEOTIDE SEQUENCE [LARGE SCALE GENOMIC DNA]</scope>
    <source>
        <strain evidence="8 9">RCA23</strain>
    </source>
</reference>
<dbReference type="AlphaFoldDB" id="A0AAN0RJ07"/>
<dbReference type="GO" id="GO:0004521">
    <property type="term" value="F:RNA endonuclease activity"/>
    <property type="evidence" value="ECO:0007669"/>
    <property type="project" value="InterPro"/>
</dbReference>
<gene>
    <name evidence="8" type="ORF">RCA23_c16040</name>
</gene>
<dbReference type="NCBIfam" id="TIGR00255">
    <property type="entry name" value="YicC/YloC family endoribonuclease"/>
    <property type="match status" value="1"/>
</dbReference>
<keyword evidence="2" id="KW-0540">Nuclease</keyword>
<proteinExistence type="inferred from homology"/>
<evidence type="ECO:0000259" key="7">
    <source>
        <dbReference type="Pfam" id="PF08340"/>
    </source>
</evidence>
<dbReference type="KEGG" id="ptp:RCA23_c16040"/>
<dbReference type="InterPro" id="IPR005229">
    <property type="entry name" value="YicC/YloC-like"/>
</dbReference>
<dbReference type="PANTHER" id="PTHR30636">
    <property type="entry name" value="UPF0701 PROTEIN YICC"/>
    <property type="match status" value="1"/>
</dbReference>
<evidence type="ECO:0000313" key="9">
    <source>
        <dbReference type="Proteomes" id="UP000028680"/>
    </source>
</evidence>
<dbReference type="InterPro" id="IPR013551">
    <property type="entry name" value="YicC-like_C"/>
</dbReference>
<accession>A0AAN0RJ07</accession>
<dbReference type="InterPro" id="IPR013527">
    <property type="entry name" value="YicC-like_N"/>
</dbReference>
<comment type="cofactor">
    <cofactor evidence="1">
        <name>a divalent metal cation</name>
        <dbReference type="ChEBI" id="CHEBI:60240"/>
    </cofactor>
</comment>